<accession>A0A6A8M5T1</accession>
<dbReference type="Gene3D" id="1.10.10.10">
    <property type="entry name" value="Winged helix-like DNA-binding domain superfamily/Winged helix DNA-binding domain"/>
    <property type="match status" value="1"/>
</dbReference>
<gene>
    <name evidence="5" type="ORF">FYJ66_03740</name>
</gene>
<evidence type="ECO:0000256" key="1">
    <source>
        <dbReference type="ARBA" id="ARBA00023015"/>
    </source>
</evidence>
<keyword evidence="2" id="KW-0238">DNA-binding</keyword>
<dbReference type="AlphaFoldDB" id="A0A6A8M5T1"/>
<organism evidence="5">
    <name type="scientific">Baileyella intestinalis</name>
    <dbReference type="NCBI Taxonomy" id="2606709"/>
    <lineage>
        <taxon>Bacteria</taxon>
        <taxon>Bacillati</taxon>
        <taxon>Bacillota</taxon>
        <taxon>Clostridia</taxon>
        <taxon>Peptostreptococcales</taxon>
        <taxon>Anaerovoracaceae</taxon>
        <taxon>Baileyella</taxon>
    </lineage>
</organism>
<dbReference type="Pfam" id="PF00392">
    <property type="entry name" value="GntR"/>
    <property type="match status" value="1"/>
</dbReference>
<dbReference type="InterPro" id="IPR036390">
    <property type="entry name" value="WH_DNA-bd_sf"/>
</dbReference>
<dbReference type="GO" id="GO:0003700">
    <property type="term" value="F:DNA-binding transcription factor activity"/>
    <property type="evidence" value="ECO:0007669"/>
    <property type="project" value="InterPro"/>
</dbReference>
<evidence type="ECO:0000259" key="4">
    <source>
        <dbReference type="PROSITE" id="PS50949"/>
    </source>
</evidence>
<sequence length="121" mass="13772">MAWEFRNGIPIYTQIVDEMSARIASGRYSPGQRLPSVRDLALEAGVNPNTMQRALTELERRGMIHTERTSGKFVSDRQDALKELNKKMAEKYVARMIQELMAMGMKKEEIVDAVLEGLKEV</sequence>
<evidence type="ECO:0000256" key="3">
    <source>
        <dbReference type="ARBA" id="ARBA00023163"/>
    </source>
</evidence>
<comment type="caution">
    <text evidence="5">The sequence shown here is derived from an EMBL/GenBank/DDBJ whole genome shotgun (WGS) entry which is preliminary data.</text>
</comment>
<name>A0A6A8M5T1_9FIRM</name>
<keyword evidence="1" id="KW-0805">Transcription regulation</keyword>
<dbReference type="RefSeq" id="WP_154572181.1">
    <property type="nucleotide sequence ID" value="NZ_DBEZJY010000084.1"/>
</dbReference>
<dbReference type="GO" id="GO:0003677">
    <property type="term" value="F:DNA binding"/>
    <property type="evidence" value="ECO:0007669"/>
    <property type="project" value="UniProtKB-KW"/>
</dbReference>
<dbReference type="InterPro" id="IPR000524">
    <property type="entry name" value="Tscrpt_reg_HTH_GntR"/>
</dbReference>
<keyword evidence="3" id="KW-0804">Transcription</keyword>
<dbReference type="PANTHER" id="PTHR38445:SF6">
    <property type="entry name" value="GNTR-FAMILY TRANSCRIPTIONAL REGULATOR"/>
    <property type="match status" value="1"/>
</dbReference>
<evidence type="ECO:0000313" key="5">
    <source>
        <dbReference type="EMBL" id="MST68702.1"/>
    </source>
</evidence>
<dbReference type="PROSITE" id="PS50949">
    <property type="entry name" value="HTH_GNTR"/>
    <property type="match status" value="1"/>
</dbReference>
<dbReference type="EMBL" id="VUNB01000003">
    <property type="protein sequence ID" value="MST68702.1"/>
    <property type="molecule type" value="Genomic_DNA"/>
</dbReference>
<feature type="domain" description="HTH gntR-type" evidence="4">
    <location>
        <begin position="9"/>
        <end position="77"/>
    </location>
</feature>
<reference evidence="5" key="1">
    <citation type="submission" date="2019-09" db="EMBL/GenBank/DDBJ databases">
        <title>In-depth cultivation of the pig gut microbiome towards novel bacterial diversity and tailored functional studies.</title>
        <authorList>
            <person name="Wylensek D."/>
            <person name="Hitch T.C.A."/>
            <person name="Clavel T."/>
        </authorList>
    </citation>
    <scope>NUCLEOTIDE SEQUENCE</scope>
    <source>
        <strain evidence="5">RF-744-FAT-WT-3</strain>
    </source>
</reference>
<dbReference type="SMART" id="SM00345">
    <property type="entry name" value="HTH_GNTR"/>
    <property type="match status" value="1"/>
</dbReference>
<dbReference type="CDD" id="cd07377">
    <property type="entry name" value="WHTH_GntR"/>
    <property type="match status" value="1"/>
</dbReference>
<dbReference type="PANTHER" id="PTHR38445">
    <property type="entry name" value="HTH-TYPE TRANSCRIPTIONAL REPRESSOR YTRA"/>
    <property type="match status" value="1"/>
</dbReference>
<dbReference type="SUPFAM" id="SSF46785">
    <property type="entry name" value="Winged helix' DNA-binding domain"/>
    <property type="match status" value="1"/>
</dbReference>
<proteinExistence type="predicted"/>
<protein>
    <submittedName>
        <fullName evidence="5">GntR family transcriptional regulator</fullName>
    </submittedName>
</protein>
<dbReference type="InterPro" id="IPR036388">
    <property type="entry name" value="WH-like_DNA-bd_sf"/>
</dbReference>
<evidence type="ECO:0000256" key="2">
    <source>
        <dbReference type="ARBA" id="ARBA00023125"/>
    </source>
</evidence>